<dbReference type="GO" id="GO:0016020">
    <property type="term" value="C:membrane"/>
    <property type="evidence" value="ECO:0007669"/>
    <property type="project" value="InterPro"/>
</dbReference>
<keyword evidence="9" id="KW-1185">Reference proteome</keyword>
<keyword evidence="5" id="KW-1133">Transmembrane helix</keyword>
<gene>
    <name evidence="8" type="ORF">SAMN05661077_0617</name>
</gene>
<feature type="transmembrane region" description="Helical" evidence="5">
    <location>
        <begin position="346"/>
        <end position="365"/>
    </location>
</feature>
<feature type="domain" description="HAMP" evidence="6">
    <location>
        <begin position="366"/>
        <end position="421"/>
    </location>
</feature>
<dbReference type="InterPro" id="IPR000160">
    <property type="entry name" value="GGDEF_dom"/>
</dbReference>
<reference evidence="9" key="1">
    <citation type="submission" date="2016-10" db="EMBL/GenBank/DDBJ databases">
        <authorList>
            <person name="Varghese N."/>
        </authorList>
    </citation>
    <scope>NUCLEOTIDE SEQUENCE [LARGE SCALE GENOMIC DNA]</scope>
    <source>
        <strain evidence="9">HL 19</strain>
    </source>
</reference>
<dbReference type="SUPFAM" id="SSF55073">
    <property type="entry name" value="Nucleotide cyclase"/>
    <property type="match status" value="1"/>
</dbReference>
<dbReference type="EMBL" id="FMUN01000001">
    <property type="protein sequence ID" value="SCX83551.1"/>
    <property type="molecule type" value="Genomic_DNA"/>
</dbReference>
<dbReference type="OrthoDB" id="9812260at2"/>
<dbReference type="Pfam" id="PF00990">
    <property type="entry name" value="GGDEF"/>
    <property type="match status" value="1"/>
</dbReference>
<name>A0A0P9ED63_9GAMM</name>
<proteinExistence type="predicted"/>
<dbReference type="Gene3D" id="3.30.70.270">
    <property type="match status" value="1"/>
</dbReference>
<dbReference type="FunFam" id="3.30.70.270:FF:000001">
    <property type="entry name" value="Diguanylate cyclase domain protein"/>
    <property type="match status" value="1"/>
</dbReference>
<evidence type="ECO:0000256" key="3">
    <source>
        <dbReference type="ARBA" id="ARBA00034247"/>
    </source>
</evidence>
<dbReference type="EC" id="2.7.7.65" evidence="2"/>
<dbReference type="RefSeq" id="WP_054966258.1">
    <property type="nucleotide sequence ID" value="NZ_FMUN01000001.1"/>
</dbReference>
<accession>A0A0P9ED63</accession>
<dbReference type="PROSITE" id="PS50885">
    <property type="entry name" value="HAMP"/>
    <property type="match status" value="1"/>
</dbReference>
<dbReference type="InterPro" id="IPR050469">
    <property type="entry name" value="Diguanylate_Cyclase"/>
</dbReference>
<dbReference type="Gene3D" id="6.10.340.10">
    <property type="match status" value="1"/>
</dbReference>
<comment type="cofactor">
    <cofactor evidence="1">
        <name>Mg(2+)</name>
        <dbReference type="ChEBI" id="CHEBI:18420"/>
    </cofactor>
</comment>
<feature type="transmembrane region" description="Helical" evidence="5">
    <location>
        <begin position="97"/>
        <end position="115"/>
    </location>
</feature>
<dbReference type="GO" id="GO:0007165">
    <property type="term" value="P:signal transduction"/>
    <property type="evidence" value="ECO:0007669"/>
    <property type="project" value="InterPro"/>
</dbReference>
<feature type="transmembrane region" description="Helical" evidence="5">
    <location>
        <begin position="127"/>
        <end position="150"/>
    </location>
</feature>
<feature type="transmembrane region" description="Helical" evidence="5">
    <location>
        <begin position="191"/>
        <end position="212"/>
    </location>
</feature>
<dbReference type="Proteomes" id="UP000183104">
    <property type="component" value="Unassembled WGS sequence"/>
</dbReference>
<feature type="transmembrane region" description="Helical" evidence="5">
    <location>
        <begin position="38"/>
        <end position="60"/>
    </location>
</feature>
<evidence type="ECO:0000256" key="1">
    <source>
        <dbReference type="ARBA" id="ARBA00001946"/>
    </source>
</evidence>
<dbReference type="InterPro" id="IPR043128">
    <property type="entry name" value="Rev_trsase/Diguanyl_cyclase"/>
</dbReference>
<comment type="catalytic activity">
    <reaction evidence="3">
        <text>2 GTP = 3',3'-c-di-GMP + 2 diphosphate</text>
        <dbReference type="Rhea" id="RHEA:24898"/>
        <dbReference type="ChEBI" id="CHEBI:33019"/>
        <dbReference type="ChEBI" id="CHEBI:37565"/>
        <dbReference type="ChEBI" id="CHEBI:58805"/>
        <dbReference type="EC" id="2.7.7.65"/>
    </reaction>
</comment>
<dbReference type="PANTHER" id="PTHR45138">
    <property type="entry name" value="REGULATORY COMPONENTS OF SENSORY TRANSDUCTION SYSTEM"/>
    <property type="match status" value="1"/>
</dbReference>
<sequence length="609" mass="65330">MPSADPQHAEEPSLPARFETAQAGVEQPSGAHGGKLPIIAALAALALAGNALHIPLFFGVDYLFGSVAALLAAAWVGPLAGVLVAAVGGLYTLELWGHPWALLLFTLEAGAVGVLRRRLPNLILADLAFWLVLGVPLILALYWGVMGMSVPQAGLIALKQPVNALFNAALASGTALLLASRRWAPPLREVLFTMLFGGMLLPGVALIAFQAAQIRAEQHRLYEQLLATALTAVTERLGPVGNEAALAPALPETIGAMGAALAGEDGTWTTRYNTPPWLEQAEHRRLRPGLLALLPPPESGAPAMARWEEAYFAVESHPQGEHGERILLVHPARAAVLGLAQANLRGHVALALLALTGLLVAAVLARRISEPFAELRRATRNLPERLREGERPTLPAGPVAELDGLNRSFTAMARSLAASFRELETERRNLEEKVRQRTEELERLATHDYLTGISNRAKLYEQLEVACEAFRRYGTPFSVVMFDIDHFKAVNDRFGHQSGDAVLRELSLRVGDSLREADALGRWGGEEFLILARHTDGSGARHLAERVRQAVAGAPFPGVGAVTISLGVAEIRAGESLDHLLERADHALYAAKEKGRNRVVLCGGVPSAP</sequence>
<dbReference type="STRING" id="381306.AN478_08935"/>
<feature type="coiled-coil region" evidence="4">
    <location>
        <begin position="413"/>
        <end position="447"/>
    </location>
</feature>
<keyword evidence="4" id="KW-0175">Coiled coil</keyword>
<feature type="transmembrane region" description="Helical" evidence="5">
    <location>
        <begin position="67"/>
        <end position="91"/>
    </location>
</feature>
<dbReference type="AlphaFoldDB" id="A0A0P9ED63"/>
<evidence type="ECO:0000313" key="8">
    <source>
        <dbReference type="EMBL" id="SCX83551.1"/>
    </source>
</evidence>
<evidence type="ECO:0000256" key="5">
    <source>
        <dbReference type="SAM" id="Phobius"/>
    </source>
</evidence>
<dbReference type="GO" id="GO:0052621">
    <property type="term" value="F:diguanylate cyclase activity"/>
    <property type="evidence" value="ECO:0007669"/>
    <property type="project" value="UniProtKB-EC"/>
</dbReference>
<feature type="domain" description="GGDEF" evidence="7">
    <location>
        <begin position="475"/>
        <end position="604"/>
    </location>
</feature>
<dbReference type="PATRIC" id="fig|381306.5.peg.435"/>
<dbReference type="PROSITE" id="PS50887">
    <property type="entry name" value="GGDEF"/>
    <property type="match status" value="1"/>
</dbReference>
<dbReference type="InterPro" id="IPR003660">
    <property type="entry name" value="HAMP_dom"/>
</dbReference>
<organism evidence="8 9">
    <name type="scientific">Thiohalorhabdus denitrificans</name>
    <dbReference type="NCBI Taxonomy" id="381306"/>
    <lineage>
        <taxon>Bacteria</taxon>
        <taxon>Pseudomonadati</taxon>
        <taxon>Pseudomonadota</taxon>
        <taxon>Gammaproteobacteria</taxon>
        <taxon>Thiohalorhabdales</taxon>
        <taxon>Thiohalorhabdaceae</taxon>
        <taxon>Thiohalorhabdus</taxon>
    </lineage>
</organism>
<dbReference type="SMART" id="SM00267">
    <property type="entry name" value="GGDEF"/>
    <property type="match status" value="1"/>
</dbReference>
<dbReference type="InterPro" id="IPR029787">
    <property type="entry name" value="Nucleotide_cyclase"/>
</dbReference>
<dbReference type="NCBIfam" id="TIGR00254">
    <property type="entry name" value="GGDEF"/>
    <property type="match status" value="1"/>
</dbReference>
<dbReference type="CDD" id="cd01949">
    <property type="entry name" value="GGDEF"/>
    <property type="match status" value="1"/>
</dbReference>
<dbReference type="PANTHER" id="PTHR45138:SF9">
    <property type="entry name" value="DIGUANYLATE CYCLASE DGCM-RELATED"/>
    <property type="match status" value="1"/>
</dbReference>
<evidence type="ECO:0000313" key="9">
    <source>
        <dbReference type="Proteomes" id="UP000183104"/>
    </source>
</evidence>
<evidence type="ECO:0000259" key="6">
    <source>
        <dbReference type="PROSITE" id="PS50885"/>
    </source>
</evidence>
<evidence type="ECO:0000256" key="4">
    <source>
        <dbReference type="SAM" id="Coils"/>
    </source>
</evidence>
<protein>
    <recommendedName>
        <fullName evidence="2">diguanylate cyclase</fullName>
        <ecNumber evidence="2">2.7.7.65</ecNumber>
    </recommendedName>
</protein>
<dbReference type="Gene3D" id="1.10.1760.20">
    <property type="match status" value="1"/>
</dbReference>
<keyword evidence="5" id="KW-0472">Membrane</keyword>
<evidence type="ECO:0000256" key="2">
    <source>
        <dbReference type="ARBA" id="ARBA00012528"/>
    </source>
</evidence>
<keyword evidence="5" id="KW-0812">Transmembrane</keyword>
<evidence type="ECO:0000259" key="7">
    <source>
        <dbReference type="PROSITE" id="PS50887"/>
    </source>
</evidence>